<proteinExistence type="predicted"/>
<protein>
    <submittedName>
        <fullName evidence="2">Uncharacterized protein</fullName>
    </submittedName>
</protein>
<evidence type="ECO:0000256" key="1">
    <source>
        <dbReference type="SAM" id="SignalP"/>
    </source>
</evidence>
<accession>A0AAJ0CFL8</accession>
<dbReference type="Proteomes" id="UP001251528">
    <property type="component" value="Unassembled WGS sequence"/>
</dbReference>
<name>A0AAJ0CFL8_9HYPO</name>
<sequence length="269" mass="29625">MVRLLFMAVLLAAATTANLLAGKYKALFFYQLYRLEVDAHGLSNSRVAPNCAKAGVVCDMEAFMKEICKPVHPKGAPKGVKVPDFSKVNWASIGEGADIDIFSAEFDKTGFKGDVYDDKVFKGWGTGLSSFEKVMNEAENIGIDALNKLKSEGRQPADDRDSKIKAALKVHADARRCDLAKAITDAFKMEFAGWNIEYTGPIERLPVPGYYKIDTHETINSNQGQVGFSNVEQRVRNYVTKFNSAGQGKRHFEALSKTESVHKNIASAC</sequence>
<feature type="chain" id="PRO_5042513537" evidence="1">
    <location>
        <begin position="18"/>
        <end position="269"/>
    </location>
</feature>
<evidence type="ECO:0000313" key="3">
    <source>
        <dbReference type="Proteomes" id="UP001251528"/>
    </source>
</evidence>
<keyword evidence="3" id="KW-1185">Reference proteome</keyword>
<organism evidence="2 3">
    <name type="scientific">Conoideocrella luteorostrata</name>
    <dbReference type="NCBI Taxonomy" id="1105319"/>
    <lineage>
        <taxon>Eukaryota</taxon>
        <taxon>Fungi</taxon>
        <taxon>Dikarya</taxon>
        <taxon>Ascomycota</taxon>
        <taxon>Pezizomycotina</taxon>
        <taxon>Sordariomycetes</taxon>
        <taxon>Hypocreomycetidae</taxon>
        <taxon>Hypocreales</taxon>
        <taxon>Clavicipitaceae</taxon>
        <taxon>Conoideocrella</taxon>
    </lineage>
</organism>
<dbReference type="AlphaFoldDB" id="A0AAJ0CFL8"/>
<evidence type="ECO:0000313" key="2">
    <source>
        <dbReference type="EMBL" id="KAK2590719.1"/>
    </source>
</evidence>
<keyword evidence="1" id="KW-0732">Signal</keyword>
<gene>
    <name evidence="2" type="ORF">QQS21_011590</name>
</gene>
<dbReference type="EMBL" id="JASWJB010000404">
    <property type="protein sequence ID" value="KAK2590719.1"/>
    <property type="molecule type" value="Genomic_DNA"/>
</dbReference>
<reference evidence="2" key="1">
    <citation type="submission" date="2023-06" db="EMBL/GenBank/DDBJ databases">
        <title>Conoideocrella luteorostrata (Hypocreales: Clavicipitaceae), a potential biocontrol fungus for elongate hemlock scale in United States Christmas tree production areas.</title>
        <authorList>
            <person name="Barrett H."/>
            <person name="Lovett B."/>
            <person name="Macias A.M."/>
            <person name="Stajich J.E."/>
            <person name="Kasson M.T."/>
        </authorList>
    </citation>
    <scope>NUCLEOTIDE SEQUENCE</scope>
    <source>
        <strain evidence="2">ARSEF 14590</strain>
    </source>
</reference>
<comment type="caution">
    <text evidence="2">The sequence shown here is derived from an EMBL/GenBank/DDBJ whole genome shotgun (WGS) entry which is preliminary data.</text>
</comment>
<feature type="signal peptide" evidence="1">
    <location>
        <begin position="1"/>
        <end position="17"/>
    </location>
</feature>